<keyword evidence="2" id="KW-0418">Kinase</keyword>
<feature type="binding site" evidence="11">
    <location>
        <position position="298"/>
    </location>
    <ligand>
        <name>ATP</name>
        <dbReference type="ChEBI" id="CHEBI:30616"/>
    </ligand>
</feature>
<evidence type="ECO:0000256" key="13">
    <source>
        <dbReference type="SAM" id="SignalP"/>
    </source>
</evidence>
<dbReference type="Gene3D" id="1.10.510.10">
    <property type="entry name" value="Transferase(Phosphotransferase) domain 1"/>
    <property type="match status" value="1"/>
</dbReference>
<feature type="domain" description="Protein kinase" evidence="14">
    <location>
        <begin position="270"/>
        <end position="384"/>
    </location>
</feature>
<keyword evidence="8 12" id="KW-1133">Transmembrane helix</keyword>
<evidence type="ECO:0000256" key="8">
    <source>
        <dbReference type="ARBA" id="ARBA00022989"/>
    </source>
</evidence>
<dbReference type="Pfam" id="PF07714">
    <property type="entry name" value="PK_Tyr_Ser-Thr"/>
    <property type="match status" value="1"/>
</dbReference>
<dbReference type="GO" id="GO:0004713">
    <property type="term" value="F:protein tyrosine kinase activity"/>
    <property type="evidence" value="ECO:0007669"/>
    <property type="project" value="InterPro"/>
</dbReference>
<keyword evidence="9 12" id="KW-0472">Membrane</keyword>
<keyword evidence="10" id="KW-0325">Glycoprotein</keyword>
<dbReference type="AlphaFoldDB" id="A0AAD4YWA7"/>
<comment type="caution">
    <text evidence="15">The sequence shown here is derived from an EMBL/GenBank/DDBJ whole genome shotgun (WGS) entry which is preliminary data.</text>
</comment>
<dbReference type="InterPro" id="IPR020635">
    <property type="entry name" value="Tyr_kinase_cat_dom"/>
</dbReference>
<dbReference type="FunFam" id="3.30.200.20:FF:000178">
    <property type="entry name" value="serine/threonine-protein kinase PBS1-like"/>
    <property type="match status" value="1"/>
</dbReference>
<name>A0AAD4YWA7_PRUDU</name>
<feature type="signal peptide" evidence="13">
    <location>
        <begin position="1"/>
        <end position="23"/>
    </location>
</feature>
<evidence type="ECO:0000256" key="10">
    <source>
        <dbReference type="ARBA" id="ARBA00023180"/>
    </source>
</evidence>
<keyword evidence="6 11" id="KW-0547">Nucleotide-binding</keyword>
<keyword evidence="5 13" id="KW-0732">Signal</keyword>
<evidence type="ECO:0000256" key="1">
    <source>
        <dbReference type="ARBA" id="ARBA00004479"/>
    </source>
</evidence>
<evidence type="ECO:0000256" key="11">
    <source>
        <dbReference type="PROSITE-ProRule" id="PRU10141"/>
    </source>
</evidence>
<evidence type="ECO:0000256" key="12">
    <source>
        <dbReference type="SAM" id="Phobius"/>
    </source>
</evidence>
<keyword evidence="4 12" id="KW-0812">Transmembrane</keyword>
<evidence type="ECO:0000256" key="4">
    <source>
        <dbReference type="ARBA" id="ARBA00022692"/>
    </source>
</evidence>
<dbReference type="InterPro" id="IPR045874">
    <property type="entry name" value="LRK10/LRL21-25-like"/>
</dbReference>
<dbReference type="InterPro" id="IPR017441">
    <property type="entry name" value="Protein_kinase_ATP_BS"/>
</dbReference>
<evidence type="ECO:0000313" key="16">
    <source>
        <dbReference type="Proteomes" id="UP001054821"/>
    </source>
</evidence>
<feature type="transmembrane region" description="Helical" evidence="12">
    <location>
        <begin position="211"/>
        <end position="232"/>
    </location>
</feature>
<dbReference type="GO" id="GO:0016020">
    <property type="term" value="C:membrane"/>
    <property type="evidence" value="ECO:0007669"/>
    <property type="project" value="UniProtKB-SubCell"/>
</dbReference>
<keyword evidence="7 11" id="KW-0067">ATP-binding</keyword>
<organism evidence="15 16">
    <name type="scientific">Prunus dulcis</name>
    <name type="common">Almond</name>
    <name type="synonym">Amygdalus dulcis</name>
    <dbReference type="NCBI Taxonomy" id="3755"/>
    <lineage>
        <taxon>Eukaryota</taxon>
        <taxon>Viridiplantae</taxon>
        <taxon>Streptophyta</taxon>
        <taxon>Embryophyta</taxon>
        <taxon>Tracheophyta</taxon>
        <taxon>Spermatophyta</taxon>
        <taxon>Magnoliopsida</taxon>
        <taxon>eudicotyledons</taxon>
        <taxon>Gunneridae</taxon>
        <taxon>Pentapetalae</taxon>
        <taxon>rosids</taxon>
        <taxon>fabids</taxon>
        <taxon>Rosales</taxon>
        <taxon>Rosaceae</taxon>
        <taxon>Amygdaloideae</taxon>
        <taxon>Amygdaleae</taxon>
        <taxon>Prunus</taxon>
    </lineage>
</organism>
<keyword evidence="16" id="KW-1185">Reference proteome</keyword>
<dbReference type="GO" id="GO:0004674">
    <property type="term" value="F:protein serine/threonine kinase activity"/>
    <property type="evidence" value="ECO:0007669"/>
    <property type="project" value="UniProtKB-KW"/>
</dbReference>
<evidence type="ECO:0000256" key="7">
    <source>
        <dbReference type="ARBA" id="ARBA00022840"/>
    </source>
</evidence>
<keyword evidence="3" id="KW-0808">Transferase</keyword>
<dbReference type="PROSITE" id="PS50011">
    <property type="entry name" value="PROTEIN_KINASE_DOM"/>
    <property type="match status" value="1"/>
</dbReference>
<protein>
    <recommendedName>
        <fullName evidence="14">Protein kinase domain-containing protein</fullName>
    </recommendedName>
</protein>
<evidence type="ECO:0000256" key="2">
    <source>
        <dbReference type="ARBA" id="ARBA00022527"/>
    </source>
</evidence>
<dbReference type="SMART" id="SM00219">
    <property type="entry name" value="TyrKc"/>
    <property type="match status" value="1"/>
</dbReference>
<dbReference type="InterPro" id="IPR011009">
    <property type="entry name" value="Kinase-like_dom_sf"/>
</dbReference>
<proteinExistence type="predicted"/>
<evidence type="ECO:0000259" key="14">
    <source>
        <dbReference type="PROSITE" id="PS50011"/>
    </source>
</evidence>
<dbReference type="Pfam" id="PF13947">
    <property type="entry name" value="GUB_WAK_bind"/>
    <property type="match status" value="1"/>
</dbReference>
<dbReference type="SUPFAM" id="SSF56112">
    <property type="entry name" value="Protein kinase-like (PK-like)"/>
    <property type="match status" value="1"/>
</dbReference>
<evidence type="ECO:0000256" key="5">
    <source>
        <dbReference type="ARBA" id="ARBA00022729"/>
    </source>
</evidence>
<dbReference type="Proteomes" id="UP001054821">
    <property type="component" value="Chromosome 6"/>
</dbReference>
<evidence type="ECO:0000256" key="3">
    <source>
        <dbReference type="ARBA" id="ARBA00022679"/>
    </source>
</evidence>
<dbReference type="PROSITE" id="PS00107">
    <property type="entry name" value="PROTEIN_KINASE_ATP"/>
    <property type="match status" value="1"/>
</dbReference>
<dbReference type="EMBL" id="JAJFAZ020000006">
    <property type="protein sequence ID" value="KAI5323048.1"/>
    <property type="molecule type" value="Genomic_DNA"/>
</dbReference>
<sequence>MNFSRWLLMIVVIVVDALNGGVGHEDCRETRCYPYGPAIRYPFRLKGRQPIPCAFRGFDVSCTDDNQTILELPSSSAKFFVDEINYRSHAIRGNVYDGCLPRELFYSNGSYPLEFVGPATLLSCPPSTVRDEYCSNHYHCLTRLSPCHGNNSGNHLYAVTGDYCSFDEMPLVSCIMVHHTSDPDERGILHWSIPSCEHCKGHNLIRTNLKILGICALCLVLIATGTTICYVYNSNKKEKENQLRIERFLDEYRAMKPSRYSYVDIKRITSQFKEKLGQGAYGTVFKGMLSSELLVAVKILNNSNENGEDFINEVGTMCQIHHVNVVRLVGICADGFIRALVYEYLPNGSLQNFLSSADNKNSFIGWDKLQDIVMRKRQPTASEK</sequence>
<dbReference type="InterPro" id="IPR025287">
    <property type="entry name" value="WAK_GUB"/>
</dbReference>
<feature type="chain" id="PRO_5042052064" description="Protein kinase domain-containing protein" evidence="13">
    <location>
        <begin position="24"/>
        <end position="384"/>
    </location>
</feature>
<dbReference type="InterPro" id="IPR000719">
    <property type="entry name" value="Prot_kinase_dom"/>
</dbReference>
<comment type="subcellular location">
    <subcellularLocation>
        <location evidence="1">Membrane</location>
        <topology evidence="1">Single-pass type I membrane protein</topology>
    </subcellularLocation>
</comment>
<gene>
    <name evidence="15" type="ORF">L3X38_032120</name>
</gene>
<dbReference type="GO" id="GO:0005524">
    <property type="term" value="F:ATP binding"/>
    <property type="evidence" value="ECO:0007669"/>
    <property type="project" value="UniProtKB-UniRule"/>
</dbReference>
<dbReference type="GO" id="GO:0030247">
    <property type="term" value="F:polysaccharide binding"/>
    <property type="evidence" value="ECO:0007669"/>
    <property type="project" value="InterPro"/>
</dbReference>
<accession>A0AAD4YWA7</accession>
<evidence type="ECO:0000256" key="9">
    <source>
        <dbReference type="ARBA" id="ARBA00023136"/>
    </source>
</evidence>
<evidence type="ECO:0000256" key="6">
    <source>
        <dbReference type="ARBA" id="ARBA00022741"/>
    </source>
</evidence>
<keyword evidence="2" id="KW-0723">Serine/threonine-protein kinase</keyword>
<dbReference type="PANTHER" id="PTHR27009">
    <property type="entry name" value="RUST RESISTANCE KINASE LR10-RELATED"/>
    <property type="match status" value="1"/>
</dbReference>
<dbReference type="InterPro" id="IPR001245">
    <property type="entry name" value="Ser-Thr/Tyr_kinase_cat_dom"/>
</dbReference>
<reference evidence="15 16" key="1">
    <citation type="journal article" date="2022" name="G3 (Bethesda)">
        <title>Whole-genome sequence and methylome profiling of the almond [Prunus dulcis (Mill.) D.A. Webb] cultivar 'Nonpareil'.</title>
        <authorList>
            <person name="D'Amico-Willman K.M."/>
            <person name="Ouma W.Z."/>
            <person name="Meulia T."/>
            <person name="Sideli G.M."/>
            <person name="Gradziel T.M."/>
            <person name="Fresnedo-Ramirez J."/>
        </authorList>
    </citation>
    <scope>NUCLEOTIDE SEQUENCE [LARGE SCALE GENOMIC DNA]</scope>
    <source>
        <strain evidence="15">Clone GOH B32 T37-40</strain>
    </source>
</reference>
<evidence type="ECO:0000313" key="15">
    <source>
        <dbReference type="EMBL" id="KAI5323048.1"/>
    </source>
</evidence>